<keyword evidence="4" id="KW-1185">Reference proteome</keyword>
<feature type="compositionally biased region" description="Gly residues" evidence="1">
    <location>
        <begin position="150"/>
        <end position="184"/>
    </location>
</feature>
<reference evidence="4" key="1">
    <citation type="journal article" date="2019" name="Int. J. Syst. Evol. Microbiol.">
        <title>The Global Catalogue of Microorganisms (GCM) 10K type strain sequencing project: providing services to taxonomists for standard genome sequencing and annotation.</title>
        <authorList>
            <consortium name="The Broad Institute Genomics Platform"/>
            <consortium name="The Broad Institute Genome Sequencing Center for Infectious Disease"/>
            <person name="Wu L."/>
            <person name="Ma J."/>
        </authorList>
    </citation>
    <scope>NUCLEOTIDE SEQUENCE [LARGE SCALE GENOMIC DNA]</scope>
    <source>
        <strain evidence="4">CGMCC 1.12470</strain>
    </source>
</reference>
<feature type="compositionally biased region" description="Basic and acidic residues" evidence="1">
    <location>
        <begin position="137"/>
        <end position="149"/>
    </location>
</feature>
<feature type="non-terminal residue" evidence="3">
    <location>
        <position position="184"/>
    </location>
</feature>
<evidence type="ECO:0000256" key="2">
    <source>
        <dbReference type="SAM" id="SignalP"/>
    </source>
</evidence>
<protein>
    <recommendedName>
        <fullName evidence="5">Secreted protein</fullName>
    </recommendedName>
</protein>
<dbReference type="RefSeq" id="WP_381087484.1">
    <property type="nucleotide sequence ID" value="NZ_JBHUDX010000078.1"/>
</dbReference>
<keyword evidence="2" id="KW-0732">Signal</keyword>
<evidence type="ECO:0000313" key="3">
    <source>
        <dbReference type="EMBL" id="MFD1661503.1"/>
    </source>
</evidence>
<proteinExistence type="predicted"/>
<comment type="caution">
    <text evidence="3">The sequence shown here is derived from an EMBL/GenBank/DDBJ whole genome shotgun (WGS) entry which is preliminary data.</text>
</comment>
<gene>
    <name evidence="3" type="ORF">ACFSL4_25680</name>
</gene>
<accession>A0ABW4IX57</accession>
<evidence type="ECO:0000256" key="1">
    <source>
        <dbReference type="SAM" id="MobiDB-lite"/>
    </source>
</evidence>
<feature type="region of interest" description="Disordered" evidence="1">
    <location>
        <begin position="121"/>
        <end position="184"/>
    </location>
</feature>
<feature type="signal peptide" evidence="2">
    <location>
        <begin position="1"/>
        <end position="27"/>
    </location>
</feature>
<feature type="chain" id="PRO_5045654781" description="Secreted protein" evidence="2">
    <location>
        <begin position="28"/>
        <end position="184"/>
    </location>
</feature>
<dbReference type="EMBL" id="JBHUDX010000078">
    <property type="protein sequence ID" value="MFD1661503.1"/>
    <property type="molecule type" value="Genomic_DNA"/>
</dbReference>
<evidence type="ECO:0008006" key="5">
    <source>
        <dbReference type="Google" id="ProtNLM"/>
    </source>
</evidence>
<organism evidence="3 4">
    <name type="scientific">Streptomyces caeni</name>
    <dbReference type="NCBI Taxonomy" id="2307231"/>
    <lineage>
        <taxon>Bacteria</taxon>
        <taxon>Bacillati</taxon>
        <taxon>Actinomycetota</taxon>
        <taxon>Actinomycetes</taxon>
        <taxon>Kitasatosporales</taxon>
        <taxon>Streptomycetaceae</taxon>
        <taxon>Streptomyces</taxon>
    </lineage>
</organism>
<evidence type="ECO:0000313" key="4">
    <source>
        <dbReference type="Proteomes" id="UP001597261"/>
    </source>
</evidence>
<name>A0ABW4IX57_9ACTN</name>
<dbReference type="Proteomes" id="UP001597261">
    <property type="component" value="Unassembled WGS sequence"/>
</dbReference>
<sequence length="184" mass="17871">MRCRARVLSAAALAAAALGTVAPPASADPSADVSPRRAAPGDTVAVRASCDAAGGTPTESIHATFRGFERGTARLRRYGGGAGASAAVYSGTDRIAADPGTGGGSGAAGFVSQRGVEGRCPAAFGGETPWAASFTVSRDDAGREGEGQGREQGGGGQGEQPGREQGGGGQGEQPGREQGGGGQG</sequence>